<dbReference type="Proteomes" id="UP000663760">
    <property type="component" value="Chromosome 13"/>
</dbReference>
<name>A0A7I8LAV6_SPIIN</name>
<proteinExistence type="predicted"/>
<evidence type="ECO:0000313" key="1">
    <source>
        <dbReference type="EMBL" id="CAA7406990.1"/>
    </source>
</evidence>
<keyword evidence="2" id="KW-1185">Reference proteome</keyword>
<gene>
    <name evidence="1" type="ORF">SI8410_13017668</name>
</gene>
<organism evidence="1 2">
    <name type="scientific">Spirodela intermedia</name>
    <name type="common">Intermediate duckweed</name>
    <dbReference type="NCBI Taxonomy" id="51605"/>
    <lineage>
        <taxon>Eukaryota</taxon>
        <taxon>Viridiplantae</taxon>
        <taxon>Streptophyta</taxon>
        <taxon>Embryophyta</taxon>
        <taxon>Tracheophyta</taxon>
        <taxon>Spermatophyta</taxon>
        <taxon>Magnoliopsida</taxon>
        <taxon>Liliopsida</taxon>
        <taxon>Araceae</taxon>
        <taxon>Lemnoideae</taxon>
        <taxon>Spirodela</taxon>
    </lineage>
</organism>
<evidence type="ECO:0000313" key="2">
    <source>
        <dbReference type="Proteomes" id="UP000663760"/>
    </source>
</evidence>
<dbReference type="EMBL" id="LR746276">
    <property type="protein sequence ID" value="CAA7406990.1"/>
    <property type="molecule type" value="Genomic_DNA"/>
</dbReference>
<sequence length="96" mass="11340">MQACKGSYFLIFNIFRSVAFQIPFWRFSFSTSGFQYLCGLSEPFSILWTQDQPLVDSRDEISSFCRFRARSFQLRHVPFRFKVVILLSKYTAKAET</sequence>
<reference evidence="1" key="1">
    <citation type="submission" date="2020-02" db="EMBL/GenBank/DDBJ databases">
        <authorList>
            <person name="Scholz U."/>
            <person name="Mascher M."/>
            <person name="Fiebig A."/>
        </authorList>
    </citation>
    <scope>NUCLEOTIDE SEQUENCE</scope>
</reference>
<accession>A0A7I8LAV6</accession>
<dbReference type="AlphaFoldDB" id="A0A7I8LAV6"/>
<protein>
    <submittedName>
        <fullName evidence="1">Uncharacterized protein</fullName>
    </submittedName>
</protein>